<reference evidence="5 6" key="1">
    <citation type="submission" date="2018-09" db="EMBL/GenBank/DDBJ databases">
        <title>Draft genome sequence of Rhodopseudomonas palustris 2.1.18.</title>
        <authorList>
            <person name="Robertson S.L."/>
            <person name="Meyer T.E."/>
            <person name="Kyndt J.A."/>
        </authorList>
    </citation>
    <scope>NUCLEOTIDE SEQUENCE [LARGE SCALE GENOMIC DNA]</scope>
    <source>
        <strain evidence="5 6">2.1.18</strain>
    </source>
</reference>
<dbReference type="InterPro" id="IPR050204">
    <property type="entry name" value="AraC_XylS_family_regulators"/>
</dbReference>
<dbReference type="InterPro" id="IPR018060">
    <property type="entry name" value="HTH_AraC"/>
</dbReference>
<comment type="caution">
    <text evidence="5">The sequence shown here is derived from an EMBL/GenBank/DDBJ whole genome shotgun (WGS) entry which is preliminary data.</text>
</comment>
<name>A0A418VJC7_RHOPL</name>
<dbReference type="GO" id="GO:0043565">
    <property type="term" value="F:sequence-specific DNA binding"/>
    <property type="evidence" value="ECO:0007669"/>
    <property type="project" value="InterPro"/>
</dbReference>
<dbReference type="Pfam" id="PF12833">
    <property type="entry name" value="HTH_18"/>
    <property type="match status" value="1"/>
</dbReference>
<dbReference type="Pfam" id="PF14525">
    <property type="entry name" value="AraC_binding_2"/>
    <property type="match status" value="1"/>
</dbReference>
<dbReference type="InterPro" id="IPR035418">
    <property type="entry name" value="AraC-bd_2"/>
</dbReference>
<proteinExistence type="predicted"/>
<keyword evidence="3" id="KW-0804">Transcription</keyword>
<evidence type="ECO:0000256" key="1">
    <source>
        <dbReference type="ARBA" id="ARBA00023015"/>
    </source>
</evidence>
<dbReference type="SMART" id="SM00342">
    <property type="entry name" value="HTH_ARAC"/>
    <property type="match status" value="1"/>
</dbReference>
<evidence type="ECO:0000259" key="4">
    <source>
        <dbReference type="PROSITE" id="PS01124"/>
    </source>
</evidence>
<dbReference type="PANTHER" id="PTHR46796">
    <property type="entry name" value="HTH-TYPE TRANSCRIPTIONAL ACTIVATOR RHAS-RELATED"/>
    <property type="match status" value="1"/>
</dbReference>
<dbReference type="Gene3D" id="1.10.10.60">
    <property type="entry name" value="Homeodomain-like"/>
    <property type="match status" value="1"/>
</dbReference>
<organism evidence="5 6">
    <name type="scientific">Rhodopseudomonas palustris</name>
    <dbReference type="NCBI Taxonomy" id="1076"/>
    <lineage>
        <taxon>Bacteria</taxon>
        <taxon>Pseudomonadati</taxon>
        <taxon>Pseudomonadota</taxon>
        <taxon>Alphaproteobacteria</taxon>
        <taxon>Hyphomicrobiales</taxon>
        <taxon>Nitrobacteraceae</taxon>
        <taxon>Rhodopseudomonas</taxon>
    </lineage>
</organism>
<evidence type="ECO:0000256" key="3">
    <source>
        <dbReference type="ARBA" id="ARBA00023163"/>
    </source>
</evidence>
<dbReference type="Proteomes" id="UP000285523">
    <property type="component" value="Unassembled WGS sequence"/>
</dbReference>
<dbReference type="PROSITE" id="PS00041">
    <property type="entry name" value="HTH_ARAC_FAMILY_1"/>
    <property type="match status" value="1"/>
</dbReference>
<dbReference type="PROSITE" id="PS01124">
    <property type="entry name" value="HTH_ARAC_FAMILY_2"/>
    <property type="match status" value="1"/>
</dbReference>
<sequence>MIGETETPPIGEPLQDFPLMHCHDPVEAQSILRRYGVDLIVPDQNGFFLRSNLAELPQTGLYFTVGRGSATLSIPERHIALVHLCLRGRARLTSGEQVVELSEGAACICSPGRAAQLEMGDGFSQLILRIPQPVLERTIASLIGFRPQQPIMFEPAIAHRDPRYLGFRDLTRLLAARLDAQFLAWPKNVLLQLEQSCITALLYCSRHNLHRLLDTEGSEALPQFVLKAENYAEGRCAHARGMDEITVEDLARKAGVSVSTLNRGFVRHRGYSPSAFLKRLRLAHARRLLEAGAATTVVGVALRCGFANPSRFANDYRAAFGESPTETLRRSR</sequence>
<keyword evidence="1" id="KW-0805">Transcription regulation</keyword>
<dbReference type="EMBL" id="QYYD01000005">
    <property type="protein sequence ID" value="RJF76223.1"/>
    <property type="molecule type" value="Genomic_DNA"/>
</dbReference>
<dbReference type="AlphaFoldDB" id="A0A418VJC7"/>
<protein>
    <submittedName>
        <fullName evidence="5">AraC family transcriptional regulator</fullName>
    </submittedName>
</protein>
<dbReference type="SUPFAM" id="SSF46689">
    <property type="entry name" value="Homeodomain-like"/>
    <property type="match status" value="2"/>
</dbReference>
<gene>
    <name evidence="5" type="ORF">D4Q52_06250</name>
</gene>
<feature type="domain" description="HTH araC/xylS-type" evidence="4">
    <location>
        <begin position="226"/>
        <end position="330"/>
    </location>
</feature>
<dbReference type="InterPro" id="IPR009057">
    <property type="entry name" value="Homeodomain-like_sf"/>
</dbReference>
<dbReference type="GO" id="GO:0003700">
    <property type="term" value="F:DNA-binding transcription factor activity"/>
    <property type="evidence" value="ECO:0007669"/>
    <property type="project" value="InterPro"/>
</dbReference>
<dbReference type="OrthoDB" id="7285481at2"/>
<evidence type="ECO:0000313" key="6">
    <source>
        <dbReference type="Proteomes" id="UP000285523"/>
    </source>
</evidence>
<evidence type="ECO:0000256" key="2">
    <source>
        <dbReference type="ARBA" id="ARBA00023125"/>
    </source>
</evidence>
<dbReference type="PANTHER" id="PTHR46796:SF6">
    <property type="entry name" value="ARAC SUBFAMILY"/>
    <property type="match status" value="1"/>
</dbReference>
<evidence type="ECO:0000313" key="5">
    <source>
        <dbReference type="EMBL" id="RJF76223.1"/>
    </source>
</evidence>
<keyword evidence="2" id="KW-0238">DNA-binding</keyword>
<accession>A0A418VJC7</accession>
<dbReference type="InterPro" id="IPR018062">
    <property type="entry name" value="HTH_AraC-typ_CS"/>
</dbReference>